<organism evidence="8 9">
    <name type="scientific">Candidatus Contendobacter odensis Run_B_J11</name>
    <dbReference type="NCBI Taxonomy" id="1400861"/>
    <lineage>
        <taxon>Bacteria</taxon>
        <taxon>Pseudomonadati</taxon>
        <taxon>Pseudomonadota</taxon>
        <taxon>Gammaproteobacteria</taxon>
        <taxon>Candidatus Competibacteraceae</taxon>
        <taxon>Candidatus Contendibacter</taxon>
    </lineage>
</organism>
<evidence type="ECO:0000256" key="6">
    <source>
        <dbReference type="ARBA" id="ARBA00066466"/>
    </source>
</evidence>
<evidence type="ECO:0000313" key="8">
    <source>
        <dbReference type="EMBL" id="CDH43952.1"/>
    </source>
</evidence>
<dbReference type="AlphaFoldDB" id="A0A7U7G917"/>
<dbReference type="PANTHER" id="PTHR48207:SF3">
    <property type="entry name" value="SUCCINATE--HYDROXYMETHYLGLUTARATE COA-TRANSFERASE"/>
    <property type="match status" value="1"/>
</dbReference>
<reference evidence="8 9" key="1">
    <citation type="journal article" date="2014" name="ISME J.">
        <title>Candidatus Competibacter-lineage genomes retrieved from metagenomes reveal functional metabolic diversity.</title>
        <authorList>
            <person name="McIlroy S.J."/>
            <person name="Albertsen M."/>
            <person name="Andresen E.K."/>
            <person name="Saunders A.M."/>
            <person name="Kristiansen R."/>
            <person name="Stokholm-Bjerregaard M."/>
            <person name="Nielsen K.L."/>
            <person name="Nielsen P.H."/>
        </authorList>
    </citation>
    <scope>NUCLEOTIDE SEQUENCE [LARGE SCALE GENOMIC DNA]</scope>
    <source>
        <strain evidence="8 9">Run_B_J11</strain>
    </source>
</reference>
<comment type="caution">
    <text evidence="8">The sequence shown here is derived from an EMBL/GenBank/DDBJ whole genome shotgun (WGS) entry which is preliminary data.</text>
</comment>
<feature type="region of interest" description="Disordered" evidence="7">
    <location>
        <begin position="1"/>
        <end position="22"/>
    </location>
</feature>
<evidence type="ECO:0000256" key="1">
    <source>
        <dbReference type="ARBA" id="ARBA00008383"/>
    </source>
</evidence>
<accession>A0A7U7G917</accession>
<dbReference type="GO" id="GO:0008410">
    <property type="term" value="F:CoA-transferase activity"/>
    <property type="evidence" value="ECO:0007669"/>
    <property type="project" value="UniProtKB-ARBA"/>
</dbReference>
<dbReference type="EC" id="2.8.3.22" evidence="6"/>
<dbReference type="PANTHER" id="PTHR48207">
    <property type="entry name" value="SUCCINATE--HYDROXYMETHYLGLUTARATE COA-TRANSFERASE"/>
    <property type="match status" value="1"/>
</dbReference>
<evidence type="ECO:0000256" key="7">
    <source>
        <dbReference type="SAM" id="MobiDB-lite"/>
    </source>
</evidence>
<dbReference type="InterPro" id="IPR044855">
    <property type="entry name" value="CoA-Trfase_III_dom3_sf"/>
</dbReference>
<dbReference type="EMBL" id="CBTK010000047">
    <property type="protein sequence ID" value="CDH43952.1"/>
    <property type="molecule type" value="Genomic_DNA"/>
</dbReference>
<dbReference type="InterPro" id="IPR003673">
    <property type="entry name" value="CoA-Trfase_fam_III"/>
</dbReference>
<dbReference type="Proteomes" id="UP000019184">
    <property type="component" value="Unassembled WGS sequence"/>
</dbReference>
<keyword evidence="9" id="KW-1185">Reference proteome</keyword>
<dbReference type="SUPFAM" id="SSF89796">
    <property type="entry name" value="CoA-transferase family III (CaiB/BaiF)"/>
    <property type="match status" value="1"/>
</dbReference>
<dbReference type="OrthoDB" id="9058532at2"/>
<comment type="subunit">
    <text evidence="5">Forms a large complex composed of six heterodimers (alpha, beta).</text>
</comment>
<dbReference type="Pfam" id="PF02515">
    <property type="entry name" value="CoA_transf_3"/>
    <property type="match status" value="1"/>
</dbReference>
<evidence type="ECO:0000313" key="9">
    <source>
        <dbReference type="Proteomes" id="UP000019184"/>
    </source>
</evidence>
<comment type="catalytic activity">
    <reaction evidence="4">
        <text>succinyl-CoA + (S)-malate = (S)-malyl-CoA + succinate</text>
        <dbReference type="Rhea" id="RHEA:38255"/>
        <dbReference type="ChEBI" id="CHEBI:15589"/>
        <dbReference type="ChEBI" id="CHEBI:30031"/>
        <dbReference type="ChEBI" id="CHEBI:57292"/>
        <dbReference type="ChEBI" id="CHEBI:57317"/>
        <dbReference type="EC" id="2.8.3.22"/>
    </reaction>
</comment>
<dbReference type="InterPro" id="IPR023606">
    <property type="entry name" value="CoA-Trfase_III_dom_1_sf"/>
</dbReference>
<sequence length="425" mass="46512">MSDENAQAEALAADSPEPAQNQPAEAVKLPMNGIRVIDLGTFLAGPYAASILGEFGAEVFKVEHPIAGDPMRRFGTATKRHDATLAWLSEARNKKSVTIDLRQQEGVQLFLKLIAKSDVLIENFRPGTMEEWGLDWQTLSQANPGLVYLRVSGYGQTGPYRHRSGFAHIAHAFGGLSYLAGFPGETPVVPGTAPLGDYLSSIYGAIGILLALRHREKTGEGQIVDIGIYEAVFRQLDEIAASYGLFGKVREREGSGSFVAVPHGHFRTQDDKWIAIACTTDKMFERLAEAMERPELASSGLYGDQRKRLAARDEVNRLVIEWVGSLSRDEVMTRCLDCEVPVGKVNSIADIFADEHFQARGNLAKITEEGLGEVVVPGVIPTLSETPGRITHLGPVMGNATYEVMRELLGISADDIKRLRQRKII</sequence>
<keyword evidence="2" id="KW-0808">Transferase</keyword>
<dbReference type="InterPro" id="IPR050483">
    <property type="entry name" value="CoA-transferase_III_domain"/>
</dbReference>
<protein>
    <recommendedName>
        <fullName evidence="6">succinyl-CoA--L-malate CoA-transferase</fullName>
        <ecNumber evidence="6">2.8.3.22</ecNumber>
    </recommendedName>
</protein>
<name>A0A7U7G917_9GAMM</name>
<evidence type="ECO:0000256" key="5">
    <source>
        <dbReference type="ARBA" id="ARBA00065325"/>
    </source>
</evidence>
<evidence type="ECO:0000256" key="2">
    <source>
        <dbReference type="ARBA" id="ARBA00022679"/>
    </source>
</evidence>
<gene>
    <name evidence="8" type="ORF">BN874_1400011</name>
</gene>
<dbReference type="Gene3D" id="3.30.1540.10">
    <property type="entry name" value="formyl-coa transferase, domain 3"/>
    <property type="match status" value="1"/>
</dbReference>
<dbReference type="GO" id="GO:0043427">
    <property type="term" value="P:carbon fixation by 3-hydroxypropionate cycle"/>
    <property type="evidence" value="ECO:0007669"/>
    <property type="project" value="UniProtKB-ARBA"/>
</dbReference>
<dbReference type="Gene3D" id="3.40.50.10540">
    <property type="entry name" value="Crotonobetainyl-coa:carnitine coa-transferase, domain 1"/>
    <property type="match status" value="1"/>
</dbReference>
<comment type="similarity">
    <text evidence="1">Belongs to the CoA-transferase III family.</text>
</comment>
<dbReference type="FunFam" id="3.30.1540.10:FF:000006">
    <property type="entry name" value="Succinyl-CoA--L-malate CoA-transferase beta subunit"/>
    <property type="match status" value="1"/>
</dbReference>
<comment type="catalytic activity">
    <reaction evidence="3">
        <text>(3S)-citramalate + succinyl-CoA = (3S)-citramalyl-CoA + succinate</text>
        <dbReference type="Rhea" id="RHEA:38287"/>
        <dbReference type="ChEBI" id="CHEBI:30031"/>
        <dbReference type="ChEBI" id="CHEBI:30936"/>
        <dbReference type="ChEBI" id="CHEBI:57292"/>
        <dbReference type="ChEBI" id="CHEBI:58668"/>
        <dbReference type="EC" id="2.8.3.22"/>
    </reaction>
</comment>
<evidence type="ECO:0000256" key="4">
    <source>
        <dbReference type="ARBA" id="ARBA00051530"/>
    </source>
</evidence>
<proteinExistence type="inferred from homology"/>
<evidence type="ECO:0000256" key="3">
    <source>
        <dbReference type="ARBA" id="ARBA00051423"/>
    </source>
</evidence>